<keyword evidence="8" id="KW-0407">Ion channel</keyword>
<dbReference type="EMBL" id="AMQN01004435">
    <property type="status" value="NOT_ANNOTATED_CDS"/>
    <property type="molecule type" value="Genomic_DNA"/>
</dbReference>
<comment type="subcellular location">
    <subcellularLocation>
        <location evidence="1">Membrane</location>
        <topology evidence="1">Multi-pass membrane protein</topology>
    </subcellularLocation>
</comment>
<dbReference type="Pfam" id="PF03185">
    <property type="entry name" value="CaKB"/>
    <property type="match status" value="1"/>
</dbReference>
<evidence type="ECO:0000256" key="1">
    <source>
        <dbReference type="ARBA" id="ARBA00004141"/>
    </source>
</evidence>
<keyword evidence="2" id="KW-0813">Transport</keyword>
<dbReference type="GO" id="GO:0008076">
    <property type="term" value="C:voltage-gated potassium channel complex"/>
    <property type="evidence" value="ECO:0007669"/>
    <property type="project" value="TreeGrafter"/>
</dbReference>
<evidence type="ECO:0000256" key="2">
    <source>
        <dbReference type="ARBA" id="ARBA00022448"/>
    </source>
</evidence>
<evidence type="ECO:0000256" key="9">
    <source>
        <dbReference type="SAM" id="MobiDB-lite"/>
    </source>
</evidence>
<reference evidence="11 13" key="2">
    <citation type="journal article" date="2013" name="Nature">
        <title>Insights into bilaterian evolution from three spiralian genomes.</title>
        <authorList>
            <person name="Simakov O."/>
            <person name="Marletaz F."/>
            <person name="Cho S.J."/>
            <person name="Edsinger-Gonzales E."/>
            <person name="Havlak P."/>
            <person name="Hellsten U."/>
            <person name="Kuo D.H."/>
            <person name="Larsson T."/>
            <person name="Lv J."/>
            <person name="Arendt D."/>
            <person name="Savage R."/>
            <person name="Osoegawa K."/>
            <person name="de Jong P."/>
            <person name="Grimwood J."/>
            <person name="Chapman J.A."/>
            <person name="Shapiro H."/>
            <person name="Aerts A."/>
            <person name="Otillar R.P."/>
            <person name="Terry A.Y."/>
            <person name="Boore J.L."/>
            <person name="Grigoriev I.V."/>
            <person name="Lindberg D.R."/>
            <person name="Seaver E.C."/>
            <person name="Weisblat D.A."/>
            <person name="Putnam N.H."/>
            <person name="Rokhsar D.S."/>
        </authorList>
    </citation>
    <scope>NUCLEOTIDE SEQUENCE</scope>
    <source>
        <strain evidence="11 13">I ESC-2004</strain>
    </source>
</reference>
<evidence type="ECO:0000313" key="13">
    <source>
        <dbReference type="Proteomes" id="UP000014760"/>
    </source>
</evidence>
<dbReference type="EMBL" id="KB293500">
    <property type="protein sequence ID" value="ELU15901.1"/>
    <property type="molecule type" value="Genomic_DNA"/>
</dbReference>
<dbReference type="InterPro" id="IPR003930">
    <property type="entry name" value="K_chnl_Ca-activ_BK_bsu"/>
</dbReference>
<evidence type="ECO:0000256" key="8">
    <source>
        <dbReference type="ARBA" id="ARBA00023303"/>
    </source>
</evidence>
<evidence type="ECO:0000256" key="3">
    <source>
        <dbReference type="ARBA" id="ARBA00022692"/>
    </source>
</evidence>
<accession>R7VHW8</accession>
<dbReference type="Proteomes" id="UP000014760">
    <property type="component" value="Unassembled WGS sequence"/>
</dbReference>
<sequence length="295" mass="33229">MIVREYSLAASYRPTTCVVRNISYASDLPCTYCAAGTKGRRKEKGGCQQTEFPCVEVWVKYVLGGREIKGKLHPDSLQATGASKQCSYHVCKKDYQENKQAVQKYANQWHAQGKNSFDCFYDTNHHGSVIASKRHSKTHVINSMVWPSIIILICGVIFLHLETKRRGMPFCGEKVTATSIRGHHFEHRNGRQQLHQHKYIEAKYSNDSNHRVKSSLTKDRPAHSMSSIQKPMSTGLRIVIEDENSQVTRSVSADGFNEWCLDDNKKKTKLGERQDSTRSADGSIGAHVTGIETPV</sequence>
<dbReference type="OMA" id="WRSIMEN"/>
<feature type="region of interest" description="Disordered" evidence="9">
    <location>
        <begin position="269"/>
        <end position="295"/>
    </location>
</feature>
<evidence type="ECO:0000256" key="7">
    <source>
        <dbReference type="ARBA" id="ARBA00023180"/>
    </source>
</evidence>
<dbReference type="GO" id="GO:0005513">
    <property type="term" value="P:detection of calcium ion"/>
    <property type="evidence" value="ECO:0007669"/>
    <property type="project" value="TreeGrafter"/>
</dbReference>
<gene>
    <name evidence="11" type="ORF">CAPTEDRAFT_222265</name>
</gene>
<evidence type="ECO:0000313" key="11">
    <source>
        <dbReference type="EMBL" id="ELU15901.1"/>
    </source>
</evidence>
<evidence type="ECO:0000256" key="5">
    <source>
        <dbReference type="ARBA" id="ARBA00023065"/>
    </source>
</evidence>
<dbReference type="HOGENOM" id="CLU_944117_0_0_1"/>
<dbReference type="PANTHER" id="PTHR10258:SF8">
    <property type="entry name" value="CALCIUM-ACTIVATED POTASSIUM CHANNEL BK ALPHA SUBUNIT DOMAIN-CONTAINING PROTEIN"/>
    <property type="match status" value="1"/>
</dbReference>
<evidence type="ECO:0000256" key="4">
    <source>
        <dbReference type="ARBA" id="ARBA00022989"/>
    </source>
</evidence>
<evidence type="ECO:0000256" key="6">
    <source>
        <dbReference type="ARBA" id="ARBA00023136"/>
    </source>
</evidence>
<dbReference type="GO" id="GO:0015459">
    <property type="term" value="F:potassium channel regulator activity"/>
    <property type="evidence" value="ECO:0007669"/>
    <property type="project" value="TreeGrafter"/>
</dbReference>
<organism evidence="11">
    <name type="scientific">Capitella teleta</name>
    <name type="common">Polychaete worm</name>
    <dbReference type="NCBI Taxonomy" id="283909"/>
    <lineage>
        <taxon>Eukaryota</taxon>
        <taxon>Metazoa</taxon>
        <taxon>Spiralia</taxon>
        <taxon>Lophotrochozoa</taxon>
        <taxon>Annelida</taxon>
        <taxon>Polychaeta</taxon>
        <taxon>Sedentaria</taxon>
        <taxon>Scolecida</taxon>
        <taxon>Capitellidae</taxon>
        <taxon>Capitella</taxon>
    </lineage>
</organism>
<keyword evidence="13" id="KW-1185">Reference proteome</keyword>
<evidence type="ECO:0000256" key="10">
    <source>
        <dbReference type="SAM" id="Phobius"/>
    </source>
</evidence>
<proteinExistence type="predicted"/>
<reference evidence="13" key="1">
    <citation type="submission" date="2012-12" db="EMBL/GenBank/DDBJ databases">
        <authorList>
            <person name="Hellsten U."/>
            <person name="Grimwood J."/>
            <person name="Chapman J.A."/>
            <person name="Shapiro H."/>
            <person name="Aerts A."/>
            <person name="Otillar R.P."/>
            <person name="Terry A.Y."/>
            <person name="Boore J.L."/>
            <person name="Simakov O."/>
            <person name="Marletaz F."/>
            <person name="Cho S.-J."/>
            <person name="Edsinger-Gonzales E."/>
            <person name="Havlak P."/>
            <person name="Kuo D.-H."/>
            <person name="Larsson T."/>
            <person name="Lv J."/>
            <person name="Arendt D."/>
            <person name="Savage R."/>
            <person name="Osoegawa K."/>
            <person name="de Jong P."/>
            <person name="Lindberg D.R."/>
            <person name="Seaver E.C."/>
            <person name="Weisblat D.A."/>
            <person name="Putnam N.H."/>
            <person name="Grigoriev I.V."/>
            <person name="Rokhsar D.S."/>
        </authorList>
    </citation>
    <scope>NUCLEOTIDE SEQUENCE</scope>
    <source>
        <strain evidence="13">I ESC-2004</strain>
    </source>
</reference>
<protein>
    <submittedName>
        <fullName evidence="11 12">Uncharacterized protein</fullName>
    </submittedName>
</protein>
<keyword evidence="5" id="KW-0406">Ion transport</keyword>
<dbReference type="OrthoDB" id="5962477at2759"/>
<dbReference type="EnsemblMetazoa" id="CapteT222265">
    <property type="protein sequence ID" value="CapteP222265"/>
    <property type="gene ID" value="CapteG222265"/>
</dbReference>
<feature type="transmembrane region" description="Helical" evidence="10">
    <location>
        <begin position="144"/>
        <end position="161"/>
    </location>
</feature>
<name>R7VHW8_CAPTE</name>
<keyword evidence="6 10" id="KW-0472">Membrane</keyword>
<keyword evidence="3 10" id="KW-0812">Transmembrane</keyword>
<dbReference type="PANTHER" id="PTHR10258">
    <property type="entry name" value="CALCIUM-ACTIVATED POTASSIUM CHANNEL SUBUNIT BETA"/>
    <property type="match status" value="1"/>
</dbReference>
<feature type="compositionally biased region" description="Basic and acidic residues" evidence="9">
    <location>
        <begin position="269"/>
        <end position="278"/>
    </location>
</feature>
<keyword evidence="4 10" id="KW-1133">Transmembrane helix</keyword>
<keyword evidence="7" id="KW-0325">Glycoprotein</keyword>
<dbReference type="GO" id="GO:0015269">
    <property type="term" value="F:calcium-activated potassium channel activity"/>
    <property type="evidence" value="ECO:0007669"/>
    <property type="project" value="InterPro"/>
</dbReference>
<evidence type="ECO:0000313" key="12">
    <source>
        <dbReference type="EnsemblMetazoa" id="CapteP222265"/>
    </source>
</evidence>
<dbReference type="AlphaFoldDB" id="R7VHW8"/>
<reference evidence="12" key="3">
    <citation type="submission" date="2015-06" db="UniProtKB">
        <authorList>
            <consortium name="EnsemblMetazoa"/>
        </authorList>
    </citation>
    <scope>IDENTIFICATION</scope>
</reference>